<comment type="caution">
    <text evidence="7">The sequence shown here is derived from an EMBL/GenBank/DDBJ whole genome shotgun (WGS) entry which is preliminary data.</text>
</comment>
<comment type="catalytic activity">
    <reaction evidence="6">
        <text>Endonucleolytic cleavage at apurinic or apyrimidinic sites to products with a 5'-phosphate.</text>
        <dbReference type="EC" id="3.1.21.7"/>
    </reaction>
</comment>
<evidence type="ECO:0000256" key="2">
    <source>
        <dbReference type="ARBA" id="ARBA00022490"/>
    </source>
</evidence>
<dbReference type="AlphaFoldDB" id="A0A4R3LE15"/>
<keyword evidence="6" id="KW-0234">DNA repair</keyword>
<reference evidence="7 8" key="1">
    <citation type="submission" date="2019-03" db="EMBL/GenBank/DDBJ databases">
        <title>Genomic Encyclopedia of Type Strains, Phase IV (KMG-IV): sequencing the most valuable type-strain genomes for metagenomic binning, comparative biology and taxonomic classification.</title>
        <authorList>
            <person name="Goeker M."/>
        </authorList>
    </citation>
    <scope>NUCLEOTIDE SEQUENCE [LARGE SCALE GENOMIC DNA]</scope>
    <source>
        <strain evidence="7 8">DSM 45707</strain>
    </source>
</reference>
<keyword evidence="5 6" id="KW-0378">Hydrolase</keyword>
<dbReference type="Gene3D" id="3.30.2170.10">
    <property type="entry name" value="archaeoglobus fulgidus dsm 4304 superfamily"/>
    <property type="match status" value="1"/>
</dbReference>
<keyword evidence="6" id="KW-0227">DNA damage</keyword>
<dbReference type="PANTHER" id="PTHR28511:SF1">
    <property type="entry name" value="ENDONUCLEASE V"/>
    <property type="match status" value="1"/>
</dbReference>
<feature type="site" description="Interaction with target DNA" evidence="6">
    <location>
        <position position="80"/>
    </location>
</feature>
<dbReference type="PANTHER" id="PTHR28511">
    <property type="entry name" value="ENDONUCLEASE V"/>
    <property type="match status" value="1"/>
</dbReference>
<gene>
    <name evidence="6" type="primary">nfi</name>
    <name evidence="7" type="ORF">EDD58_101209</name>
</gene>
<evidence type="ECO:0000256" key="5">
    <source>
        <dbReference type="ARBA" id="ARBA00022801"/>
    </source>
</evidence>
<dbReference type="HAMAP" id="MF_00801">
    <property type="entry name" value="Endonuclease_5"/>
    <property type="match status" value="1"/>
</dbReference>
<proteinExistence type="inferred from homology"/>
<feature type="binding site" evidence="6">
    <location>
        <position position="44"/>
    </location>
    <ligand>
        <name>Mg(2+)</name>
        <dbReference type="ChEBI" id="CHEBI:18420"/>
    </ligand>
</feature>
<dbReference type="GO" id="GO:0006281">
    <property type="term" value="P:DNA repair"/>
    <property type="evidence" value="ECO:0007669"/>
    <property type="project" value="UniProtKB-UniRule"/>
</dbReference>
<evidence type="ECO:0000313" key="8">
    <source>
        <dbReference type="Proteomes" id="UP000294937"/>
    </source>
</evidence>
<comment type="cofactor">
    <cofactor evidence="6">
        <name>Mg(2+)</name>
        <dbReference type="ChEBI" id="CHEBI:18420"/>
    </cofactor>
</comment>
<dbReference type="InterPro" id="IPR007581">
    <property type="entry name" value="Endonuclease-V"/>
</dbReference>
<comment type="function">
    <text evidence="6">DNA repair enzyme involved in the repair of deaminated bases. Selectively cleaves double-stranded DNA at the second phosphodiester bond 3' to a deoxyinosine leaving behind the intact lesion on the nicked DNA.</text>
</comment>
<evidence type="ECO:0000256" key="6">
    <source>
        <dbReference type="HAMAP-Rule" id="MF_00801"/>
    </source>
</evidence>
<dbReference type="RefSeq" id="WP_131922975.1">
    <property type="nucleotide sequence ID" value="NZ_SMAG01000001.1"/>
</dbReference>
<comment type="subcellular location">
    <subcellularLocation>
        <location evidence="1 6">Cytoplasm</location>
    </subcellularLocation>
</comment>
<dbReference type="Proteomes" id="UP000294937">
    <property type="component" value="Unassembled WGS sequence"/>
</dbReference>
<dbReference type="EMBL" id="SMAG01000001">
    <property type="protein sequence ID" value="TCS96574.1"/>
    <property type="molecule type" value="Genomic_DNA"/>
</dbReference>
<dbReference type="CDD" id="cd06559">
    <property type="entry name" value="Endonuclease_V"/>
    <property type="match status" value="1"/>
</dbReference>
<dbReference type="EC" id="3.1.21.7" evidence="6"/>
<keyword evidence="6" id="KW-0479">Metal-binding</keyword>
<evidence type="ECO:0000256" key="1">
    <source>
        <dbReference type="ARBA" id="ARBA00004496"/>
    </source>
</evidence>
<dbReference type="GO" id="GO:0005737">
    <property type="term" value="C:cytoplasm"/>
    <property type="evidence" value="ECO:0007669"/>
    <property type="project" value="UniProtKB-SubCell"/>
</dbReference>
<keyword evidence="2 6" id="KW-0963">Cytoplasm</keyword>
<dbReference type="GO" id="GO:0000287">
    <property type="term" value="F:magnesium ion binding"/>
    <property type="evidence" value="ECO:0007669"/>
    <property type="project" value="UniProtKB-UniRule"/>
</dbReference>
<keyword evidence="3 6" id="KW-0540">Nuclease</keyword>
<keyword evidence="4 6" id="KW-0255">Endonuclease</keyword>
<name>A0A4R3LE15_9BACL</name>
<dbReference type="GO" id="GO:0003727">
    <property type="term" value="F:single-stranded RNA binding"/>
    <property type="evidence" value="ECO:0007669"/>
    <property type="project" value="TreeGrafter"/>
</dbReference>
<keyword evidence="8" id="KW-1185">Reference proteome</keyword>
<organism evidence="7 8">
    <name type="scientific">Hazenella coriacea</name>
    <dbReference type="NCBI Taxonomy" id="1179467"/>
    <lineage>
        <taxon>Bacteria</taxon>
        <taxon>Bacillati</taxon>
        <taxon>Bacillota</taxon>
        <taxon>Bacilli</taxon>
        <taxon>Bacillales</taxon>
        <taxon>Thermoactinomycetaceae</taxon>
        <taxon>Hazenella</taxon>
    </lineage>
</organism>
<keyword evidence="6" id="KW-0460">Magnesium</keyword>
<accession>A0A4R3LE15</accession>
<dbReference type="OrthoDB" id="9790916at2"/>
<comment type="similarity">
    <text evidence="6">Belongs to the endonuclease V family.</text>
</comment>
<evidence type="ECO:0000313" key="7">
    <source>
        <dbReference type="EMBL" id="TCS96574.1"/>
    </source>
</evidence>
<protein>
    <recommendedName>
        <fullName evidence="6">Endonuclease V</fullName>
        <ecNumber evidence="6">3.1.21.7</ecNumber>
    </recommendedName>
    <alternativeName>
        <fullName evidence="6">Deoxyinosine 3'endonuclease</fullName>
    </alternativeName>
    <alternativeName>
        <fullName evidence="6">Deoxyribonuclease V</fullName>
        <shortName evidence="6">DNase V</shortName>
    </alternativeName>
</protein>
<dbReference type="Pfam" id="PF04493">
    <property type="entry name" value="Endonuclease_5"/>
    <property type="match status" value="1"/>
</dbReference>
<feature type="binding site" evidence="6">
    <location>
        <position position="110"/>
    </location>
    <ligand>
        <name>Mg(2+)</name>
        <dbReference type="ChEBI" id="CHEBI:18420"/>
    </ligand>
</feature>
<sequence>MDIKQQLHSFDLTRTEMEALQLQLQSQIQITPYSGQPQIVAGVDLAYFDNQAIAVIVAMDVATKKVIETVSYMDTVSNDYIPGFLAFRELPLFLEAWKKLKSSPDLVFFDGNGILHPHRVGIATHASFWIDKPTIGIAKTPMIGTYQTPSPVQGSYEWIYDQDEIIGAVLRTQTDVKPVYVSVGNRVTLQNTIDFTMHWVGNKSRIPEITRQPDLLTRELRRDYLHSQKNG</sequence>
<evidence type="ECO:0000256" key="3">
    <source>
        <dbReference type="ARBA" id="ARBA00022722"/>
    </source>
</evidence>
<evidence type="ECO:0000256" key="4">
    <source>
        <dbReference type="ARBA" id="ARBA00022759"/>
    </source>
</evidence>
<dbReference type="GO" id="GO:0016891">
    <property type="term" value="F:RNA endonuclease activity producing 5'-phosphomonoesters, hydrolytic mechanism"/>
    <property type="evidence" value="ECO:0007669"/>
    <property type="project" value="TreeGrafter"/>
</dbReference>
<dbReference type="GO" id="GO:0043737">
    <property type="term" value="F:deoxyribonuclease V activity"/>
    <property type="evidence" value="ECO:0007669"/>
    <property type="project" value="UniProtKB-UniRule"/>
</dbReference>